<dbReference type="Proteomes" id="UP001208570">
    <property type="component" value="Unassembled WGS sequence"/>
</dbReference>
<organism evidence="1 2">
    <name type="scientific">Paralvinella palmiformis</name>
    <dbReference type="NCBI Taxonomy" id="53620"/>
    <lineage>
        <taxon>Eukaryota</taxon>
        <taxon>Metazoa</taxon>
        <taxon>Spiralia</taxon>
        <taxon>Lophotrochozoa</taxon>
        <taxon>Annelida</taxon>
        <taxon>Polychaeta</taxon>
        <taxon>Sedentaria</taxon>
        <taxon>Canalipalpata</taxon>
        <taxon>Terebellida</taxon>
        <taxon>Terebelliformia</taxon>
        <taxon>Alvinellidae</taxon>
        <taxon>Paralvinella</taxon>
    </lineage>
</organism>
<dbReference type="SUPFAM" id="SSF63829">
    <property type="entry name" value="Calcium-dependent phosphotriesterase"/>
    <property type="match status" value="1"/>
</dbReference>
<dbReference type="InterPro" id="IPR011042">
    <property type="entry name" value="6-blade_b-propeller_TolB-like"/>
</dbReference>
<evidence type="ECO:0000313" key="1">
    <source>
        <dbReference type="EMBL" id="KAK2141342.1"/>
    </source>
</evidence>
<reference evidence="1" key="1">
    <citation type="journal article" date="2023" name="Mol. Biol. Evol.">
        <title>Third-Generation Sequencing Reveals the Adaptive Role of the Epigenome in Three Deep-Sea Polychaetes.</title>
        <authorList>
            <person name="Perez M."/>
            <person name="Aroh O."/>
            <person name="Sun Y."/>
            <person name="Lan Y."/>
            <person name="Juniper S.K."/>
            <person name="Young C.R."/>
            <person name="Angers B."/>
            <person name="Qian P.Y."/>
        </authorList>
    </citation>
    <scope>NUCLEOTIDE SEQUENCE</scope>
    <source>
        <strain evidence="1">P08H-3</strain>
    </source>
</reference>
<sequence>MKKYICVKLDQIQDGIKKDLEISRGQLQETKQRLTKLFEENKSWLEPVEGISEARVVGIDELASSVKDEVSSTDVILTNIPSTGFIAGHQMIDHGHVTVTGVTSTSVCAKPTIVWKRNVEDMRGMDYLSNGDLVVVTDKCVNIYDKHGSEMLHYLSNVCKSDEGNFRDVYVDNRRHRVIILEISNQNRPGYLHVYTSVDNTWEYKRVLVCRKGNYVALNKRGDFSTGGDDSKLSKYNTDGRRSWCVPMTDRANGLFVDCDDLILVSLDSDVTFYQQNGNILKVIAPNHIDIRPHGIWVNDFGQIFICDEESESVLIYDKYKDCSQTLIDMESRPVCITLLSERKLATSTNTDDSCDSWLYVYNFD</sequence>
<dbReference type="EMBL" id="JAODUP010001114">
    <property type="protein sequence ID" value="KAK2141342.1"/>
    <property type="molecule type" value="Genomic_DNA"/>
</dbReference>
<dbReference type="AlphaFoldDB" id="A0AAD9IUR0"/>
<dbReference type="Gene3D" id="2.120.10.30">
    <property type="entry name" value="TolB, C-terminal domain"/>
    <property type="match status" value="1"/>
</dbReference>
<name>A0AAD9IUR0_9ANNE</name>
<proteinExistence type="predicted"/>
<keyword evidence="2" id="KW-1185">Reference proteome</keyword>
<gene>
    <name evidence="1" type="ORF">LSH36_1114g00052</name>
</gene>
<accession>A0AAD9IUR0</accession>
<comment type="caution">
    <text evidence="1">The sequence shown here is derived from an EMBL/GenBank/DDBJ whole genome shotgun (WGS) entry which is preliminary data.</text>
</comment>
<evidence type="ECO:0000313" key="2">
    <source>
        <dbReference type="Proteomes" id="UP001208570"/>
    </source>
</evidence>
<evidence type="ECO:0008006" key="3">
    <source>
        <dbReference type="Google" id="ProtNLM"/>
    </source>
</evidence>
<protein>
    <recommendedName>
        <fullName evidence="3">Tripartite motif-containing protein 2</fullName>
    </recommendedName>
</protein>